<evidence type="ECO:0000256" key="7">
    <source>
        <dbReference type="ARBA" id="ARBA00023163"/>
    </source>
</evidence>
<reference evidence="10 11" key="1">
    <citation type="journal article" date="2024" name="Front Chem Biol">
        <title>Unveiling the potential of Daldinia eschscholtzii MFLUCC 19-0629 through bioactivity and bioinformatics studies for enhanced sustainable agriculture production.</title>
        <authorList>
            <person name="Brooks S."/>
            <person name="Weaver J.A."/>
            <person name="Klomchit A."/>
            <person name="Alharthi S.A."/>
            <person name="Onlamun T."/>
            <person name="Nurani R."/>
            <person name="Vong T.K."/>
            <person name="Alberti F."/>
            <person name="Greco C."/>
        </authorList>
    </citation>
    <scope>NUCLEOTIDE SEQUENCE [LARGE SCALE GENOMIC DNA]</scope>
    <source>
        <strain evidence="10">MFLUCC 19-0629</strain>
    </source>
</reference>
<keyword evidence="5" id="KW-0678">Repressor</keyword>
<dbReference type="GO" id="GO:0005634">
    <property type="term" value="C:nucleus"/>
    <property type="evidence" value="ECO:0007669"/>
    <property type="project" value="UniProtKB-SubCell"/>
</dbReference>
<evidence type="ECO:0000256" key="4">
    <source>
        <dbReference type="ARBA" id="ARBA00022490"/>
    </source>
</evidence>
<evidence type="ECO:0000256" key="6">
    <source>
        <dbReference type="ARBA" id="ARBA00023015"/>
    </source>
</evidence>
<feature type="compositionally biased region" description="Basic and acidic residues" evidence="9">
    <location>
        <begin position="152"/>
        <end position="161"/>
    </location>
</feature>
<evidence type="ECO:0000256" key="9">
    <source>
        <dbReference type="SAM" id="MobiDB-lite"/>
    </source>
</evidence>
<evidence type="ECO:0000313" key="10">
    <source>
        <dbReference type="EMBL" id="KAK6949738.1"/>
    </source>
</evidence>
<keyword evidence="4" id="KW-0963">Cytoplasm</keyword>
<feature type="compositionally biased region" description="Basic and acidic residues" evidence="9">
    <location>
        <begin position="239"/>
        <end position="248"/>
    </location>
</feature>
<evidence type="ECO:0000256" key="2">
    <source>
        <dbReference type="ARBA" id="ARBA00004496"/>
    </source>
</evidence>
<dbReference type="EMBL" id="JBANMG010000008">
    <property type="protein sequence ID" value="KAK6949738.1"/>
    <property type="molecule type" value="Genomic_DNA"/>
</dbReference>
<organism evidence="10 11">
    <name type="scientific">Daldinia eschscholtzii</name>
    <dbReference type="NCBI Taxonomy" id="292717"/>
    <lineage>
        <taxon>Eukaryota</taxon>
        <taxon>Fungi</taxon>
        <taxon>Dikarya</taxon>
        <taxon>Ascomycota</taxon>
        <taxon>Pezizomycotina</taxon>
        <taxon>Sordariomycetes</taxon>
        <taxon>Xylariomycetidae</taxon>
        <taxon>Xylariales</taxon>
        <taxon>Hypoxylaceae</taxon>
        <taxon>Daldinia</taxon>
    </lineage>
</organism>
<feature type="compositionally biased region" description="Low complexity" evidence="9">
    <location>
        <begin position="201"/>
        <end position="212"/>
    </location>
</feature>
<sequence length="269" mass="29930">MDTSPSKRRVLGPIDVNSRSPVSASKHQELKSKALSPITSIIDDSTKRPLEPEVVDQRQEHALTPPAKKPRLSVSEEEIKNIPIDEERRSERDLPREEVERRQSEPREEESSLLDNSVIDTTQDTVVTEPETEVVETAPPIPPAPSRRRSTMTREEARQKAETLRLRLGLASYKVRTGQTDVSLEQLEAKSLLRSRQQNEPSSPSLLRTTSTGEEDGANKVPSSGRKALPTAPSLSRESSFEKGRSGTETKQVPEIAISSWPDSQRASQ</sequence>
<proteinExistence type="inferred from homology"/>
<keyword evidence="6" id="KW-0805">Transcription regulation</keyword>
<dbReference type="GO" id="GO:0005737">
    <property type="term" value="C:cytoplasm"/>
    <property type="evidence" value="ECO:0007669"/>
    <property type="project" value="UniProtKB-SubCell"/>
</dbReference>
<comment type="subcellular location">
    <subcellularLocation>
        <location evidence="2">Cytoplasm</location>
    </subcellularLocation>
    <subcellularLocation>
        <location evidence="1">Nucleus</location>
    </subcellularLocation>
</comment>
<feature type="region of interest" description="Disordered" evidence="9">
    <location>
        <begin position="1"/>
        <end position="161"/>
    </location>
</feature>
<evidence type="ECO:0000256" key="1">
    <source>
        <dbReference type="ARBA" id="ARBA00004123"/>
    </source>
</evidence>
<keyword evidence="11" id="KW-1185">Reference proteome</keyword>
<feature type="compositionally biased region" description="Basic residues" evidence="9">
    <location>
        <begin position="1"/>
        <end position="10"/>
    </location>
</feature>
<protein>
    <submittedName>
        <fullName evidence="10">Uncharacterized protein</fullName>
    </submittedName>
</protein>
<evidence type="ECO:0000256" key="3">
    <source>
        <dbReference type="ARBA" id="ARBA00006922"/>
    </source>
</evidence>
<keyword evidence="8" id="KW-0539">Nucleus</keyword>
<feature type="compositionally biased region" description="Polar residues" evidence="9">
    <location>
        <begin position="113"/>
        <end position="124"/>
    </location>
</feature>
<dbReference type="AlphaFoldDB" id="A0AAX6MAN2"/>
<dbReference type="Proteomes" id="UP001369815">
    <property type="component" value="Unassembled WGS sequence"/>
</dbReference>
<comment type="similarity">
    <text evidence="3">Belongs to the WHI5/NRM1 family.</text>
</comment>
<name>A0AAX6MAN2_9PEZI</name>
<accession>A0AAX6MAN2</accession>
<evidence type="ECO:0000256" key="5">
    <source>
        <dbReference type="ARBA" id="ARBA00022491"/>
    </source>
</evidence>
<gene>
    <name evidence="10" type="ORF">Daesc_008059</name>
</gene>
<feature type="compositionally biased region" description="Basic and acidic residues" evidence="9">
    <location>
        <begin position="44"/>
        <end position="61"/>
    </location>
</feature>
<feature type="compositionally biased region" description="Basic and acidic residues" evidence="9">
    <location>
        <begin position="77"/>
        <end position="110"/>
    </location>
</feature>
<evidence type="ECO:0000256" key="8">
    <source>
        <dbReference type="ARBA" id="ARBA00023242"/>
    </source>
</evidence>
<keyword evidence="7" id="KW-0804">Transcription</keyword>
<comment type="caution">
    <text evidence="10">The sequence shown here is derived from an EMBL/GenBank/DDBJ whole genome shotgun (WGS) entry which is preliminary data.</text>
</comment>
<feature type="region of interest" description="Disordered" evidence="9">
    <location>
        <begin position="192"/>
        <end position="269"/>
    </location>
</feature>
<dbReference type="InterPro" id="IPR013734">
    <property type="entry name" value="TF_Nrm1/Whi5"/>
</dbReference>
<evidence type="ECO:0000313" key="11">
    <source>
        <dbReference type="Proteomes" id="UP001369815"/>
    </source>
</evidence>
<dbReference type="Pfam" id="PF08528">
    <property type="entry name" value="Whi5"/>
    <property type="match status" value="1"/>
</dbReference>